<keyword evidence="1" id="KW-0539">Nucleus</keyword>
<reference evidence="4 5" key="1">
    <citation type="journal article" date="2020" name="Mol. Plant">
        <title>The Chromosome-Based Rubber Tree Genome Provides New Insights into Spurge Genome Evolution and Rubber Biosynthesis.</title>
        <authorList>
            <person name="Liu J."/>
            <person name="Shi C."/>
            <person name="Shi C.C."/>
            <person name="Li W."/>
            <person name="Zhang Q.J."/>
            <person name="Zhang Y."/>
            <person name="Li K."/>
            <person name="Lu H.F."/>
            <person name="Shi C."/>
            <person name="Zhu S.T."/>
            <person name="Xiao Z.Y."/>
            <person name="Nan H."/>
            <person name="Yue Y."/>
            <person name="Zhu X.G."/>
            <person name="Wu Y."/>
            <person name="Hong X.N."/>
            <person name="Fan G.Y."/>
            <person name="Tong Y."/>
            <person name="Zhang D."/>
            <person name="Mao C.L."/>
            <person name="Liu Y.L."/>
            <person name="Hao S.J."/>
            <person name="Liu W.Q."/>
            <person name="Lv M.Q."/>
            <person name="Zhang H.B."/>
            <person name="Liu Y."/>
            <person name="Hu-Tang G.R."/>
            <person name="Wang J.P."/>
            <person name="Wang J.H."/>
            <person name="Sun Y.H."/>
            <person name="Ni S.B."/>
            <person name="Chen W.B."/>
            <person name="Zhang X.C."/>
            <person name="Jiao Y.N."/>
            <person name="Eichler E.E."/>
            <person name="Li G.H."/>
            <person name="Liu X."/>
            <person name="Gao L.Z."/>
        </authorList>
    </citation>
    <scope>NUCLEOTIDE SEQUENCE [LARGE SCALE GENOMIC DNA]</scope>
    <source>
        <strain evidence="5">cv. GT1</strain>
        <tissue evidence="4">Leaf</tissue>
    </source>
</reference>
<evidence type="ECO:0000259" key="3">
    <source>
        <dbReference type="Pfam" id="PF10551"/>
    </source>
</evidence>
<comment type="function">
    <text evidence="1">Putative transcription activator involved in regulating light control of development.</text>
</comment>
<dbReference type="GO" id="GO:0006355">
    <property type="term" value="P:regulation of DNA-templated transcription"/>
    <property type="evidence" value="ECO:0007669"/>
    <property type="project" value="UniProtKB-UniRule"/>
</dbReference>
<keyword evidence="1" id="KW-0479">Metal-binding</keyword>
<dbReference type="Proteomes" id="UP000467840">
    <property type="component" value="Chromosome 16"/>
</dbReference>
<keyword evidence="1" id="KW-0862">Zinc</keyword>
<evidence type="ECO:0000313" key="5">
    <source>
        <dbReference type="Proteomes" id="UP000467840"/>
    </source>
</evidence>
<keyword evidence="5" id="KW-1185">Reference proteome</keyword>
<protein>
    <recommendedName>
        <fullName evidence="1">Protein FAR1-RELATED SEQUENCE</fullName>
    </recommendedName>
</protein>
<feature type="domain" description="MULE transposase" evidence="3">
    <location>
        <begin position="75"/>
        <end position="167"/>
    </location>
</feature>
<comment type="caution">
    <text evidence="4">The sequence shown here is derived from an EMBL/GenBank/DDBJ whole genome shotgun (WGS) entry which is preliminary data.</text>
</comment>
<evidence type="ECO:0000256" key="2">
    <source>
        <dbReference type="SAM" id="MobiDB-lite"/>
    </source>
</evidence>
<dbReference type="Pfam" id="PF10551">
    <property type="entry name" value="MULE"/>
    <property type="match status" value="1"/>
</dbReference>
<dbReference type="GO" id="GO:0008270">
    <property type="term" value="F:zinc ion binding"/>
    <property type="evidence" value="ECO:0007669"/>
    <property type="project" value="UniProtKB-UniRule"/>
</dbReference>
<name>A0A6A6LS53_HEVBR</name>
<evidence type="ECO:0000256" key="1">
    <source>
        <dbReference type="RuleBase" id="RU367018"/>
    </source>
</evidence>
<dbReference type="GO" id="GO:0005634">
    <property type="term" value="C:nucleus"/>
    <property type="evidence" value="ECO:0007669"/>
    <property type="project" value="UniProtKB-SubCell"/>
</dbReference>
<accession>A0A6A6LS53</accession>
<dbReference type="InterPro" id="IPR018289">
    <property type="entry name" value="MULE_transposase_dom"/>
</dbReference>
<dbReference type="InterPro" id="IPR031052">
    <property type="entry name" value="FHY3/FAR1"/>
</dbReference>
<dbReference type="AlphaFoldDB" id="A0A6A6LS53"/>
<proteinExistence type="inferred from homology"/>
<dbReference type="PANTHER" id="PTHR31669:SF283">
    <property type="entry name" value="PROTEIN FAR1-RELATED SEQUENCE"/>
    <property type="match status" value="1"/>
</dbReference>
<keyword evidence="1" id="KW-0863">Zinc-finger</keyword>
<organism evidence="4 5">
    <name type="scientific">Hevea brasiliensis</name>
    <name type="common">Para rubber tree</name>
    <name type="synonym">Siphonia brasiliensis</name>
    <dbReference type="NCBI Taxonomy" id="3981"/>
    <lineage>
        <taxon>Eukaryota</taxon>
        <taxon>Viridiplantae</taxon>
        <taxon>Streptophyta</taxon>
        <taxon>Embryophyta</taxon>
        <taxon>Tracheophyta</taxon>
        <taxon>Spermatophyta</taxon>
        <taxon>Magnoliopsida</taxon>
        <taxon>eudicotyledons</taxon>
        <taxon>Gunneridae</taxon>
        <taxon>Pentapetalae</taxon>
        <taxon>rosids</taxon>
        <taxon>fabids</taxon>
        <taxon>Malpighiales</taxon>
        <taxon>Euphorbiaceae</taxon>
        <taxon>Crotonoideae</taxon>
        <taxon>Micrandreae</taxon>
        <taxon>Hevea</taxon>
    </lineage>
</organism>
<gene>
    <name evidence="4" type="ORF">GH714_010209</name>
</gene>
<feature type="region of interest" description="Disordered" evidence="2">
    <location>
        <begin position="340"/>
        <end position="360"/>
    </location>
</feature>
<evidence type="ECO:0000313" key="4">
    <source>
        <dbReference type="EMBL" id="KAF2302886.1"/>
    </source>
</evidence>
<comment type="subcellular location">
    <subcellularLocation>
        <location evidence="1">Nucleus</location>
    </subcellularLocation>
</comment>
<dbReference type="PANTHER" id="PTHR31669">
    <property type="entry name" value="PROTEIN FAR1-RELATED SEQUENCE 10-RELATED"/>
    <property type="match status" value="1"/>
</dbReference>
<dbReference type="EMBL" id="JAAGAX010000009">
    <property type="protein sequence ID" value="KAF2302886.1"/>
    <property type="molecule type" value="Genomic_DNA"/>
</dbReference>
<sequence length="416" mass="48089">MAMAIQISVIHDENQQIELVGRDQPPSVGMYYASIDVLFDAYLSYAKEKGFSVAKKSASKGNSNSFAAYEEFCDVVSINTTYLVNHYRMPFASIIGVNHHGQSILLGSALISHEDAKTFKWVFSMWLTAMDYCALNAIMIDKCETMKSAIREVMPNTTHRFYIWHILYKVLEKLRGVQKYDKARKEFIALIYDRLNPAMFERNWHEFVLKYHLEGNEWLLKLYNERPFWVLVYVNHIFWARMLSTQRSEGKGVNKGDEEFIEPGFEHNQSLERSLMNDWHNKMFCNVGYPHITEEYKNFKEINKSFNEAADMAMESVSRFERIKACLKDLKLEFQNWDGQSTDANDNVNGDAPDDSDGDLQTQTMIVRNPIVASSQGRPWGNHFRSAFERRPNQGAHGCGQGRGCVEVMEKPQIML</sequence>
<comment type="similarity">
    <text evidence="1">Belongs to the FHY3/FAR1 family.</text>
</comment>